<protein>
    <submittedName>
        <fullName evidence="1">Uncharacterized protein</fullName>
    </submittedName>
</protein>
<proteinExistence type="predicted"/>
<name>A0ABM8G2C4_9CELL</name>
<gene>
    <name evidence="1" type="ORF">GCM10025865_15130</name>
</gene>
<dbReference type="Proteomes" id="UP001321475">
    <property type="component" value="Chromosome"/>
</dbReference>
<organism evidence="1 2">
    <name type="scientific">Paraoerskovia sediminicola</name>
    <dbReference type="NCBI Taxonomy" id="1138587"/>
    <lineage>
        <taxon>Bacteria</taxon>
        <taxon>Bacillati</taxon>
        <taxon>Actinomycetota</taxon>
        <taxon>Actinomycetes</taxon>
        <taxon>Micrococcales</taxon>
        <taxon>Cellulomonadaceae</taxon>
        <taxon>Paraoerskovia</taxon>
    </lineage>
</organism>
<accession>A0ABM8G2C4</accession>
<evidence type="ECO:0000313" key="1">
    <source>
        <dbReference type="EMBL" id="BDZ42214.1"/>
    </source>
</evidence>
<keyword evidence="2" id="KW-1185">Reference proteome</keyword>
<evidence type="ECO:0000313" key="2">
    <source>
        <dbReference type="Proteomes" id="UP001321475"/>
    </source>
</evidence>
<sequence length="170" mass="16826">MSAPRANGSSSARSAASRFAAAGIFALATAFPLVGASTGTAGPNLTNFIAAARTQTNAVSATLAAATREVRSFTGELGTVVAGAVASASAATARADAALTTAAEAAASVDVFDGRATVEVEDAQVALEAASAELRYATDRIAESGRAVPTSLTELGHHIDFLRGPASSSR</sequence>
<dbReference type="EMBL" id="AP027729">
    <property type="protein sequence ID" value="BDZ42214.1"/>
    <property type="molecule type" value="Genomic_DNA"/>
</dbReference>
<reference evidence="2" key="1">
    <citation type="journal article" date="2019" name="Int. J. Syst. Evol. Microbiol.">
        <title>The Global Catalogue of Microorganisms (GCM) 10K type strain sequencing project: providing services to taxonomists for standard genome sequencing and annotation.</title>
        <authorList>
            <consortium name="The Broad Institute Genomics Platform"/>
            <consortium name="The Broad Institute Genome Sequencing Center for Infectious Disease"/>
            <person name="Wu L."/>
            <person name="Ma J."/>
        </authorList>
    </citation>
    <scope>NUCLEOTIDE SEQUENCE [LARGE SCALE GENOMIC DNA]</scope>
    <source>
        <strain evidence="2">NBRC 108565</strain>
    </source>
</reference>